<dbReference type="InterPro" id="IPR028212">
    <property type="entry name" value="GHL6"/>
</dbReference>
<dbReference type="Pfam" id="PF08532">
    <property type="entry name" value="Glyco_hydro_42M"/>
    <property type="match status" value="1"/>
</dbReference>
<feature type="domain" description="Beta-galactosidase trimerisation" evidence="1">
    <location>
        <begin position="369"/>
        <end position="432"/>
    </location>
</feature>
<dbReference type="SUPFAM" id="SSF51445">
    <property type="entry name" value="(Trans)glycosidases"/>
    <property type="match status" value="1"/>
</dbReference>
<accession>A0ABU6PY73</accession>
<dbReference type="Pfam" id="PF14871">
    <property type="entry name" value="GHL6"/>
    <property type="match status" value="1"/>
</dbReference>
<proteinExistence type="predicted"/>
<evidence type="ECO:0000259" key="1">
    <source>
        <dbReference type="Pfam" id="PF08532"/>
    </source>
</evidence>
<dbReference type="Gene3D" id="3.40.50.880">
    <property type="match status" value="1"/>
</dbReference>
<dbReference type="Proteomes" id="UP001343257">
    <property type="component" value="Unassembled WGS sequence"/>
</dbReference>
<dbReference type="InterPro" id="IPR013738">
    <property type="entry name" value="Beta_galactosidase_Trimer"/>
</dbReference>
<keyword evidence="3" id="KW-1185">Reference proteome</keyword>
<reference evidence="2 3" key="1">
    <citation type="submission" date="2023-03" db="EMBL/GenBank/DDBJ databases">
        <title>Bacillus Genome Sequencing.</title>
        <authorList>
            <person name="Dunlap C."/>
        </authorList>
    </citation>
    <scope>NUCLEOTIDE SEQUENCE [LARGE SCALE GENOMIC DNA]</scope>
    <source>
        <strain evidence="2 3">NRS-52</strain>
    </source>
</reference>
<dbReference type="EMBL" id="JARTLD010000056">
    <property type="protein sequence ID" value="MED5019853.1"/>
    <property type="molecule type" value="Genomic_DNA"/>
</dbReference>
<dbReference type="SUPFAM" id="SSF52317">
    <property type="entry name" value="Class I glutamine amidotransferase-like"/>
    <property type="match status" value="1"/>
</dbReference>
<dbReference type="InterPro" id="IPR017853">
    <property type="entry name" value="GH"/>
</dbReference>
<dbReference type="Gene3D" id="3.20.20.80">
    <property type="entry name" value="Glycosidases"/>
    <property type="match status" value="1"/>
</dbReference>
<comment type="caution">
    <text evidence="2">The sequence shown here is derived from an EMBL/GenBank/DDBJ whole genome shotgun (WGS) entry which is preliminary data.</text>
</comment>
<evidence type="ECO:0000313" key="3">
    <source>
        <dbReference type="Proteomes" id="UP001343257"/>
    </source>
</evidence>
<sequence>MRFRQVHLDFHTSEAIDHIGSRFEKKQFQEMLRLGHVDSITVFSKCHHGWAYHPSQANQMHPGLSYDLLGAIIEAAHEIDVKTPVYLSAGLDEQLAVRHPEWWIRPRYGGHEDLFRPGYHQLCMNTPYLDTLLAQIDEVVQNYDADGIFLDIVGVRECYCASCVATVRGEGGDPRDIGVMRPLWERTYANYTRRVKETVHARRPGMPIFHNGGHIRRGRRDLAQMNTHLELESLPTGGWGYDHFPLSARYVQPLGMPFLGMTGKFHTSWGEFGGYKHPNALRYETALSLAHGAACSIGDQLHPLGSMDEATYALIGKAYKEVEAKEQWCLNTVNVADVALLSVEAAGAHTAEGGQDTFTGQSDAGAVRMLLEGNILFDVVDLESDFNAYRVLILPDHVRIGAALQPKLDAFLAQGGRVLATGESGLRAAEDAFAVDLGVRDAGINPYQPDYFRPLHPLPSLGEAAFVFYGQGRKVELTESGTEQGRRENPYFNRDAFTFCSHQHTPNSGEYGGPGMVESRNGIYIAWNLFEDYAVKGSLAAKETALFALNRLLPQPALRSSLPAQGSVTLQKQAGLSRYVQHTLYAVPVKRGDGIEIIEDLLPVYDVSIELRIPEKVHAIYLAPQMTPLDFEQQGERVAYTIPELECHQMVVLEYEEII</sequence>
<dbReference type="CDD" id="cd03143">
    <property type="entry name" value="A4_beta-galactosidase_middle_domain"/>
    <property type="match status" value="1"/>
</dbReference>
<protein>
    <submittedName>
        <fullName evidence="2">Beta-galactosidase trimerization domain-containing protein</fullName>
    </submittedName>
</protein>
<name>A0ABU6PY73_9BACL</name>
<dbReference type="InterPro" id="IPR029062">
    <property type="entry name" value="Class_I_gatase-like"/>
</dbReference>
<evidence type="ECO:0000313" key="2">
    <source>
        <dbReference type="EMBL" id="MED5019853.1"/>
    </source>
</evidence>
<organism evidence="2 3">
    <name type="scientific">Paenibacillus chibensis</name>
    <dbReference type="NCBI Taxonomy" id="59846"/>
    <lineage>
        <taxon>Bacteria</taxon>
        <taxon>Bacillati</taxon>
        <taxon>Bacillota</taxon>
        <taxon>Bacilli</taxon>
        <taxon>Bacillales</taxon>
        <taxon>Paenibacillaceae</taxon>
        <taxon>Paenibacillus</taxon>
    </lineage>
</organism>
<gene>
    <name evidence="2" type="ORF">P9847_21405</name>
</gene>
<dbReference type="RefSeq" id="WP_328281036.1">
    <property type="nucleotide sequence ID" value="NZ_JARTLD010000056.1"/>
</dbReference>